<accession>A0ABT5EYK7</accession>
<feature type="transmembrane region" description="Helical" evidence="2">
    <location>
        <begin position="34"/>
        <end position="53"/>
    </location>
</feature>
<proteinExistence type="predicted"/>
<sequence length="343" mass="38413">MPPSADERPRGLPSLIQSKQDRGAGRMRWPAPKVWAWIGLVMAVTVIFQWKWAQGRLESERSGVLAKQRAVVTELGPRWFPLRDRIERWTVDLAKEPSSDVVETEILKAWTFRDKPGIYLRLDADQATSAEAIRKASNDSLRDGFTACLFTADNKNQLSGKECKLTRDCAFGEICNELDRCAPPAQPYNLRVAYRAMRILSEDWVREAQDTTGELRLRALTSFFEDAVRDDIPIAVDLLTRAQYFAVVLDETPPNFQVPAGMSKSEALRAVPHASRVGIWRLSDNKLVLRIRRSPEVELKMSGAQLDERVVNAQQRQALSCALANAVRDAMGDTQAGVVAPAP</sequence>
<reference evidence="3 4" key="1">
    <citation type="submission" date="2022-11" db="EMBL/GenBank/DDBJ databases">
        <title>Minimal conservation of predation-associated metabolite biosynthetic gene clusters underscores biosynthetic potential of Myxococcota including descriptions for ten novel species: Archangium lansinium sp. nov., Myxococcus landrumus sp. nov., Nannocystis bai.</title>
        <authorList>
            <person name="Ahearne A."/>
            <person name="Stevens C."/>
            <person name="Dowd S."/>
        </authorList>
    </citation>
    <scope>NUCLEOTIDE SEQUENCE [LARGE SCALE GENOMIC DNA]</scope>
    <source>
        <strain evidence="3 4">RJM3</strain>
    </source>
</reference>
<comment type="caution">
    <text evidence="3">The sequence shown here is derived from an EMBL/GenBank/DDBJ whole genome shotgun (WGS) entry which is preliminary data.</text>
</comment>
<keyword evidence="2" id="KW-0812">Transmembrane</keyword>
<evidence type="ECO:0000313" key="4">
    <source>
        <dbReference type="Proteomes" id="UP001221411"/>
    </source>
</evidence>
<dbReference type="EMBL" id="JAQNDO010000001">
    <property type="protein sequence ID" value="MDC0746916.1"/>
    <property type="molecule type" value="Genomic_DNA"/>
</dbReference>
<evidence type="ECO:0000256" key="1">
    <source>
        <dbReference type="SAM" id="MobiDB-lite"/>
    </source>
</evidence>
<name>A0ABT5EYK7_9BACT</name>
<keyword evidence="2" id="KW-1133">Transmembrane helix</keyword>
<dbReference type="RefSeq" id="WP_271925283.1">
    <property type="nucleotide sequence ID" value="NZ_JAQNDO010000001.1"/>
</dbReference>
<evidence type="ECO:0000256" key="2">
    <source>
        <dbReference type="SAM" id="Phobius"/>
    </source>
</evidence>
<protein>
    <submittedName>
        <fullName evidence="3">Uncharacterized protein</fullName>
    </submittedName>
</protein>
<organism evidence="3 4">
    <name type="scientific">Polyangium mundeleinium</name>
    <dbReference type="NCBI Taxonomy" id="2995306"/>
    <lineage>
        <taxon>Bacteria</taxon>
        <taxon>Pseudomonadati</taxon>
        <taxon>Myxococcota</taxon>
        <taxon>Polyangia</taxon>
        <taxon>Polyangiales</taxon>
        <taxon>Polyangiaceae</taxon>
        <taxon>Polyangium</taxon>
    </lineage>
</organism>
<evidence type="ECO:0000313" key="3">
    <source>
        <dbReference type="EMBL" id="MDC0746916.1"/>
    </source>
</evidence>
<gene>
    <name evidence="3" type="ORF">POL67_36650</name>
</gene>
<dbReference type="Proteomes" id="UP001221411">
    <property type="component" value="Unassembled WGS sequence"/>
</dbReference>
<keyword evidence="2" id="KW-0472">Membrane</keyword>
<feature type="compositionally biased region" description="Basic and acidic residues" evidence="1">
    <location>
        <begin position="1"/>
        <end position="10"/>
    </location>
</feature>
<keyword evidence="4" id="KW-1185">Reference proteome</keyword>
<feature type="region of interest" description="Disordered" evidence="1">
    <location>
        <begin position="1"/>
        <end position="24"/>
    </location>
</feature>